<dbReference type="Gene3D" id="1.10.260.40">
    <property type="entry name" value="lambda repressor-like DNA-binding domains"/>
    <property type="match status" value="1"/>
</dbReference>
<evidence type="ECO:0000313" key="5">
    <source>
        <dbReference type="Proteomes" id="UP000183508"/>
    </source>
</evidence>
<protein>
    <submittedName>
        <fullName evidence="4">Helix-turn-helix</fullName>
    </submittedName>
</protein>
<gene>
    <name evidence="4" type="ORF">SAMN05421543_102192</name>
</gene>
<dbReference type="Proteomes" id="UP000183508">
    <property type="component" value="Unassembled WGS sequence"/>
</dbReference>
<dbReference type="STRING" id="392015.SAMN05421543_102192"/>
<dbReference type="InterPro" id="IPR050807">
    <property type="entry name" value="TransReg_Diox_bact_type"/>
</dbReference>
<keyword evidence="5" id="KW-1185">Reference proteome</keyword>
<evidence type="ECO:0000256" key="2">
    <source>
        <dbReference type="SAM" id="MobiDB-lite"/>
    </source>
</evidence>
<feature type="domain" description="HTH cro/C1-type" evidence="3">
    <location>
        <begin position="8"/>
        <end position="63"/>
    </location>
</feature>
<organism evidence="4 5">
    <name type="scientific">Alicyclobacillus macrosporangiidus</name>
    <dbReference type="NCBI Taxonomy" id="392015"/>
    <lineage>
        <taxon>Bacteria</taxon>
        <taxon>Bacillati</taxon>
        <taxon>Bacillota</taxon>
        <taxon>Bacilli</taxon>
        <taxon>Bacillales</taxon>
        <taxon>Alicyclobacillaceae</taxon>
        <taxon>Alicyclobacillus</taxon>
    </lineage>
</organism>
<dbReference type="CDD" id="cd00093">
    <property type="entry name" value="HTH_XRE"/>
    <property type="match status" value="1"/>
</dbReference>
<dbReference type="SMART" id="SM00530">
    <property type="entry name" value="HTH_XRE"/>
    <property type="match status" value="1"/>
</dbReference>
<accession>A0A1I7GGK4</accession>
<sequence>MAPIGEKVAYLREQRGWTLKELSERSGVSVSHISAIENGTRPNPSIDRVKRLAHAFGVSLAYFDDDAPAPDAEADGLPPSASSGSSSVNGHAEASGHPAGSPAGNRPIRDAAGGQKGDLTDAQGGHPAIAPDVMDLARRIQALYDHDTARFIASESSRPYVALARQLAEQDLLHDASHLLQVIAQFIRDRAADYRSTED</sequence>
<feature type="region of interest" description="Disordered" evidence="2">
    <location>
        <begin position="67"/>
        <end position="128"/>
    </location>
</feature>
<reference evidence="5" key="1">
    <citation type="submission" date="2016-10" db="EMBL/GenBank/DDBJ databases">
        <authorList>
            <person name="Varghese N."/>
        </authorList>
    </citation>
    <scope>NUCLEOTIDE SEQUENCE [LARGE SCALE GENOMIC DNA]</scope>
    <source>
        <strain evidence="5">DSM 17980</strain>
    </source>
</reference>
<dbReference type="PROSITE" id="PS50943">
    <property type="entry name" value="HTH_CROC1"/>
    <property type="match status" value="1"/>
</dbReference>
<evidence type="ECO:0000259" key="3">
    <source>
        <dbReference type="PROSITE" id="PS50943"/>
    </source>
</evidence>
<dbReference type="PANTHER" id="PTHR46797:SF1">
    <property type="entry name" value="METHYLPHOSPHONATE SYNTHASE"/>
    <property type="match status" value="1"/>
</dbReference>
<dbReference type="GO" id="GO:0005829">
    <property type="term" value="C:cytosol"/>
    <property type="evidence" value="ECO:0007669"/>
    <property type="project" value="TreeGrafter"/>
</dbReference>
<dbReference type="AlphaFoldDB" id="A0A1I7GGK4"/>
<evidence type="ECO:0000256" key="1">
    <source>
        <dbReference type="ARBA" id="ARBA00023125"/>
    </source>
</evidence>
<proteinExistence type="predicted"/>
<dbReference type="SUPFAM" id="SSF47413">
    <property type="entry name" value="lambda repressor-like DNA-binding domains"/>
    <property type="match status" value="1"/>
</dbReference>
<dbReference type="GO" id="GO:0003700">
    <property type="term" value="F:DNA-binding transcription factor activity"/>
    <property type="evidence" value="ECO:0007669"/>
    <property type="project" value="TreeGrafter"/>
</dbReference>
<dbReference type="InterPro" id="IPR001387">
    <property type="entry name" value="Cro/C1-type_HTH"/>
</dbReference>
<keyword evidence="1" id="KW-0238">DNA-binding</keyword>
<evidence type="ECO:0000313" key="4">
    <source>
        <dbReference type="EMBL" id="SFU47559.1"/>
    </source>
</evidence>
<dbReference type="EMBL" id="FPBV01000002">
    <property type="protein sequence ID" value="SFU47559.1"/>
    <property type="molecule type" value="Genomic_DNA"/>
</dbReference>
<dbReference type="Pfam" id="PF01381">
    <property type="entry name" value="HTH_3"/>
    <property type="match status" value="1"/>
</dbReference>
<feature type="compositionally biased region" description="Low complexity" evidence="2">
    <location>
        <begin position="75"/>
        <end position="87"/>
    </location>
</feature>
<dbReference type="InterPro" id="IPR010982">
    <property type="entry name" value="Lambda_DNA-bd_dom_sf"/>
</dbReference>
<dbReference type="PANTHER" id="PTHR46797">
    <property type="entry name" value="HTH-TYPE TRANSCRIPTIONAL REGULATOR"/>
    <property type="match status" value="1"/>
</dbReference>
<dbReference type="GO" id="GO:0003677">
    <property type="term" value="F:DNA binding"/>
    <property type="evidence" value="ECO:0007669"/>
    <property type="project" value="UniProtKB-KW"/>
</dbReference>
<dbReference type="RefSeq" id="WP_074949585.1">
    <property type="nucleotide sequence ID" value="NZ_FPBV01000002.1"/>
</dbReference>
<name>A0A1I7GGK4_9BACL</name>